<dbReference type="RefSeq" id="WP_225551539.1">
    <property type="nucleotide sequence ID" value="NZ_JADEYP010000004.1"/>
</dbReference>
<accession>A0ABS7Z1Z4</accession>
<proteinExistence type="predicted"/>
<reference evidence="1" key="1">
    <citation type="submission" date="2020-10" db="EMBL/GenBank/DDBJ databases">
        <authorList>
            <person name="Lu T."/>
            <person name="Wang Q."/>
            <person name="Han X."/>
        </authorList>
    </citation>
    <scope>NUCLEOTIDE SEQUENCE</scope>
    <source>
        <strain evidence="1">WQ 366</strain>
    </source>
</reference>
<organism evidence="1 2">
    <name type="scientific">Sphingobacterium bovistauri</name>
    <dbReference type="NCBI Taxonomy" id="2781959"/>
    <lineage>
        <taxon>Bacteria</taxon>
        <taxon>Pseudomonadati</taxon>
        <taxon>Bacteroidota</taxon>
        <taxon>Sphingobacteriia</taxon>
        <taxon>Sphingobacteriales</taxon>
        <taxon>Sphingobacteriaceae</taxon>
        <taxon>Sphingobacterium</taxon>
    </lineage>
</organism>
<name>A0ABS7Z1Z4_9SPHI</name>
<dbReference type="InterPro" id="IPR032774">
    <property type="entry name" value="WG_beta_rep"/>
</dbReference>
<gene>
    <name evidence="1" type="ORF">IPZ78_03425</name>
</gene>
<evidence type="ECO:0000313" key="1">
    <source>
        <dbReference type="EMBL" id="MCA5004204.1"/>
    </source>
</evidence>
<sequence length="332" mass="38961">MRHILVLISLLLAFNYVLAQDTLYFFYANEDSTKVGVRNHKGQVLITPVQYFLYVDESKSITDETIDFEGIRAPFAGVKNSPAIPTGAVYNRNGEFLYSAQSFDNGMDYWEEGLRRFVENNKIGFVNRSGEKVIPACWGFATPFHYGYATVFEGNLYRKYDEGGEHWSIAGDTLRYLINQKGKRVFPSNTKRHPKDYFYEGKYYPYPFSYSEEETQMLSRFNVDIVGISFLFESNQYRYIYSPVQLEITERPNNYRKYHRVTVFDKNQSQTYNGEIFVDSVNKECYILDYYSNKIPLREAMMSKLIEILRTDILPETRKIAEQELKRLKSHP</sequence>
<protein>
    <submittedName>
        <fullName evidence="1">WG repeat-containing protein</fullName>
    </submittedName>
</protein>
<dbReference type="Proteomes" id="UP001165302">
    <property type="component" value="Unassembled WGS sequence"/>
</dbReference>
<comment type="caution">
    <text evidence="1">The sequence shown here is derived from an EMBL/GenBank/DDBJ whole genome shotgun (WGS) entry which is preliminary data.</text>
</comment>
<dbReference type="EMBL" id="JADEYP010000004">
    <property type="protein sequence ID" value="MCA5004204.1"/>
    <property type="molecule type" value="Genomic_DNA"/>
</dbReference>
<keyword evidence="2" id="KW-1185">Reference proteome</keyword>
<dbReference type="Pfam" id="PF14903">
    <property type="entry name" value="WG_beta_rep"/>
    <property type="match status" value="1"/>
</dbReference>
<evidence type="ECO:0000313" key="2">
    <source>
        <dbReference type="Proteomes" id="UP001165302"/>
    </source>
</evidence>